<evidence type="ECO:0000313" key="2">
    <source>
        <dbReference type="EMBL" id="EGO02933.1"/>
    </source>
</evidence>
<dbReference type="InParanoid" id="F8PMV1"/>
<proteinExistence type="predicted"/>
<dbReference type="Proteomes" id="UP000008063">
    <property type="component" value="Unassembled WGS sequence"/>
</dbReference>
<protein>
    <submittedName>
        <fullName evidence="2">Uncharacterized protein</fullName>
    </submittedName>
</protein>
<dbReference type="AlphaFoldDB" id="F8PMV1"/>
<evidence type="ECO:0000313" key="3">
    <source>
        <dbReference type="Proteomes" id="UP000008063"/>
    </source>
</evidence>
<keyword evidence="3" id="KW-1185">Reference proteome</keyword>
<dbReference type="EMBL" id="GL945476">
    <property type="protein sequence ID" value="EGO02933.1"/>
    <property type="molecule type" value="Genomic_DNA"/>
</dbReference>
<dbReference type="HOGENOM" id="CLU_2504074_0_0_1"/>
<accession>F8PMV1</accession>
<sequence length="95" mass="10370">MIPEYPTEVGRQDTTSDNYSDMDGSQDLQTENVQVGEDDDDVTVVDTSCDPSEDVSSPTSGELKSIMPDSIQMCETDAVKVEQVEEGMEKGFIVV</sequence>
<organism evidence="3">
    <name type="scientific">Serpula lacrymans var. lacrymans (strain S7.3)</name>
    <name type="common">Dry rot fungus</name>
    <dbReference type="NCBI Taxonomy" id="936435"/>
    <lineage>
        <taxon>Eukaryota</taxon>
        <taxon>Fungi</taxon>
        <taxon>Dikarya</taxon>
        <taxon>Basidiomycota</taxon>
        <taxon>Agaricomycotina</taxon>
        <taxon>Agaricomycetes</taxon>
        <taxon>Agaricomycetidae</taxon>
        <taxon>Boletales</taxon>
        <taxon>Coniophorineae</taxon>
        <taxon>Serpulaceae</taxon>
        <taxon>Serpula</taxon>
    </lineage>
</organism>
<name>F8PMV1_SERL3</name>
<feature type="region of interest" description="Disordered" evidence="1">
    <location>
        <begin position="1"/>
        <end position="29"/>
    </location>
</feature>
<evidence type="ECO:0000256" key="1">
    <source>
        <dbReference type="SAM" id="MobiDB-lite"/>
    </source>
</evidence>
<reference evidence="3" key="1">
    <citation type="journal article" date="2011" name="Science">
        <title>The plant cell wall-decomposing machinery underlies the functional diversity of forest fungi.</title>
        <authorList>
            <person name="Eastwood D.C."/>
            <person name="Floudas D."/>
            <person name="Binder M."/>
            <person name="Majcherczyk A."/>
            <person name="Schneider P."/>
            <person name="Aerts A."/>
            <person name="Asiegbu F.O."/>
            <person name="Baker S.E."/>
            <person name="Barry K."/>
            <person name="Bendiksby M."/>
            <person name="Blumentritt M."/>
            <person name="Coutinho P.M."/>
            <person name="Cullen D."/>
            <person name="de Vries R.P."/>
            <person name="Gathman A."/>
            <person name="Goodell B."/>
            <person name="Henrissat B."/>
            <person name="Ihrmark K."/>
            <person name="Kauserud H."/>
            <person name="Kohler A."/>
            <person name="LaButti K."/>
            <person name="Lapidus A."/>
            <person name="Lavin J.L."/>
            <person name="Lee Y.-H."/>
            <person name="Lindquist E."/>
            <person name="Lilly W."/>
            <person name="Lucas S."/>
            <person name="Morin E."/>
            <person name="Murat C."/>
            <person name="Oguiza J.A."/>
            <person name="Park J."/>
            <person name="Pisabarro A.G."/>
            <person name="Riley R."/>
            <person name="Rosling A."/>
            <person name="Salamov A."/>
            <person name="Schmidt O."/>
            <person name="Schmutz J."/>
            <person name="Skrede I."/>
            <person name="Stenlid J."/>
            <person name="Wiebenga A."/>
            <person name="Xie X."/>
            <person name="Kuees U."/>
            <person name="Hibbett D.S."/>
            <person name="Hoffmeister D."/>
            <person name="Hoegberg N."/>
            <person name="Martin F."/>
            <person name="Grigoriev I.V."/>
            <person name="Watkinson S.C."/>
        </authorList>
    </citation>
    <scope>NUCLEOTIDE SEQUENCE [LARGE SCALE GENOMIC DNA]</scope>
    <source>
        <strain evidence="3">strain S7.3</strain>
    </source>
</reference>
<gene>
    <name evidence="2" type="ORF">SERLA73DRAFT_131361</name>
</gene>